<gene>
    <name evidence="1" type="ORF">LOK49_LG09G02200</name>
</gene>
<sequence>MENEAITTAAELAEEDRNDVEDEISSDVSNLSSYVQLLDYKMRELMREERSEEEMQELKAAIEAFNGDQDELKKQLSEIQIKFGDKRGIEQEMHGLIRENKIEDSSHGVDLHCETSMKTEGPVRKLRRLLSNFGESGDDLKNNIENYLIMKKLKEMKRESDRSVDSDGTEDEIARSVEGITQKVFELISNTGNKLKKKLDEIQKESDRSDDDCAEREVYAIVEGLIEQSCDLTQQLCDYGNDLKKKLEAMRNELNQPVYCTEHEVYRPTVEELTKKLRDIGTDLKEELKQSQKESDLYDNQTGSETFRNAENLERTISKTEGYKNKKTDDEHRRLSKESVMAEIRGFKSESAEFEKKSDNSIDLDVYTNIEGLEEEMYALMRHQADKSTEKSVKEQYDLSKQMLKRLMKNTTDSDEESETEISSLQANLVALMLEKEKAQAKFQQLKSETELLKHSNCEKEMEIVDLVKSKVAAILEPTTDDEVRDRIDSLFQSQIDQLMKQTKAKMVQAESKEMELVTDQMHNELADSTITSDKALNAEKGLKLKCSAIAVVITGAVAALAALFCLGNAKVQRRSKD</sequence>
<accession>A0ACC0GLU2</accession>
<keyword evidence="2" id="KW-1185">Reference proteome</keyword>
<comment type="caution">
    <text evidence="1">The sequence shown here is derived from an EMBL/GenBank/DDBJ whole genome shotgun (WGS) entry which is preliminary data.</text>
</comment>
<evidence type="ECO:0000313" key="1">
    <source>
        <dbReference type="EMBL" id="KAI8002050.1"/>
    </source>
</evidence>
<evidence type="ECO:0000313" key="2">
    <source>
        <dbReference type="Proteomes" id="UP001060215"/>
    </source>
</evidence>
<name>A0ACC0GLU2_9ERIC</name>
<dbReference type="Proteomes" id="UP001060215">
    <property type="component" value="Chromosome 8"/>
</dbReference>
<proteinExistence type="predicted"/>
<reference evidence="1 2" key="1">
    <citation type="journal article" date="2022" name="Plant J.">
        <title>Chromosome-level genome of Camellia lanceoleosa provides a valuable resource for understanding genome evolution and self-incompatibility.</title>
        <authorList>
            <person name="Gong W."/>
            <person name="Xiao S."/>
            <person name="Wang L."/>
            <person name="Liao Z."/>
            <person name="Chang Y."/>
            <person name="Mo W."/>
            <person name="Hu G."/>
            <person name="Li W."/>
            <person name="Zhao G."/>
            <person name="Zhu H."/>
            <person name="Hu X."/>
            <person name="Ji K."/>
            <person name="Xiang X."/>
            <person name="Song Q."/>
            <person name="Yuan D."/>
            <person name="Jin S."/>
            <person name="Zhang L."/>
        </authorList>
    </citation>
    <scope>NUCLEOTIDE SEQUENCE [LARGE SCALE GENOMIC DNA]</scope>
    <source>
        <strain evidence="1">SQ_2022a</strain>
    </source>
</reference>
<organism evidence="1 2">
    <name type="scientific">Camellia lanceoleosa</name>
    <dbReference type="NCBI Taxonomy" id="1840588"/>
    <lineage>
        <taxon>Eukaryota</taxon>
        <taxon>Viridiplantae</taxon>
        <taxon>Streptophyta</taxon>
        <taxon>Embryophyta</taxon>
        <taxon>Tracheophyta</taxon>
        <taxon>Spermatophyta</taxon>
        <taxon>Magnoliopsida</taxon>
        <taxon>eudicotyledons</taxon>
        <taxon>Gunneridae</taxon>
        <taxon>Pentapetalae</taxon>
        <taxon>asterids</taxon>
        <taxon>Ericales</taxon>
        <taxon>Theaceae</taxon>
        <taxon>Camellia</taxon>
    </lineage>
</organism>
<dbReference type="EMBL" id="CM045765">
    <property type="protein sequence ID" value="KAI8002050.1"/>
    <property type="molecule type" value="Genomic_DNA"/>
</dbReference>
<protein>
    <submittedName>
        <fullName evidence="1">Uncharacterized protein</fullName>
    </submittedName>
</protein>